<sequence>MVDYDNLIFGKAIESSGGSDGIVKGDPRFNTAVTEMESASAAKDASSAYTWCLVARSTWYMETVDRDHYQATTAGVIKVYP</sequence>
<evidence type="ECO:0000313" key="1">
    <source>
        <dbReference type="EMBL" id="PSN58748.1"/>
    </source>
</evidence>
<organism evidence="1 2">
    <name type="scientific">Corynespora cassiicola Philippines</name>
    <dbReference type="NCBI Taxonomy" id="1448308"/>
    <lineage>
        <taxon>Eukaryota</taxon>
        <taxon>Fungi</taxon>
        <taxon>Dikarya</taxon>
        <taxon>Ascomycota</taxon>
        <taxon>Pezizomycotina</taxon>
        <taxon>Dothideomycetes</taxon>
        <taxon>Pleosporomycetidae</taxon>
        <taxon>Pleosporales</taxon>
        <taxon>Corynesporascaceae</taxon>
        <taxon>Corynespora</taxon>
    </lineage>
</organism>
<dbReference type="Proteomes" id="UP000240883">
    <property type="component" value="Unassembled WGS sequence"/>
</dbReference>
<name>A0A2T2N127_CORCC</name>
<reference evidence="1 2" key="1">
    <citation type="journal article" date="2018" name="Front. Microbiol.">
        <title>Genome-Wide Analysis of Corynespora cassiicola Leaf Fall Disease Putative Effectors.</title>
        <authorList>
            <person name="Lopez D."/>
            <person name="Ribeiro S."/>
            <person name="Label P."/>
            <person name="Fumanal B."/>
            <person name="Venisse J.S."/>
            <person name="Kohler A."/>
            <person name="de Oliveira R.R."/>
            <person name="Labutti K."/>
            <person name="Lipzen A."/>
            <person name="Lail K."/>
            <person name="Bauer D."/>
            <person name="Ohm R.A."/>
            <person name="Barry K.W."/>
            <person name="Spatafora J."/>
            <person name="Grigoriev I.V."/>
            <person name="Martin F.M."/>
            <person name="Pujade-Renaud V."/>
        </authorList>
    </citation>
    <scope>NUCLEOTIDE SEQUENCE [LARGE SCALE GENOMIC DNA]</scope>
    <source>
        <strain evidence="1 2">Philippines</strain>
    </source>
</reference>
<evidence type="ECO:0000313" key="2">
    <source>
        <dbReference type="Proteomes" id="UP000240883"/>
    </source>
</evidence>
<dbReference type="AlphaFoldDB" id="A0A2T2N127"/>
<dbReference type="EMBL" id="KZ678204">
    <property type="protein sequence ID" value="PSN58748.1"/>
    <property type="molecule type" value="Genomic_DNA"/>
</dbReference>
<accession>A0A2T2N127</accession>
<gene>
    <name evidence="1" type="ORF">BS50DRAFT_641508</name>
</gene>
<keyword evidence="2" id="KW-1185">Reference proteome</keyword>
<protein>
    <submittedName>
        <fullName evidence="1">Uncharacterized protein</fullName>
    </submittedName>
</protein>
<proteinExistence type="predicted"/>